<organism evidence="2 3">
    <name type="scientific">Aromia moschata</name>
    <dbReference type="NCBI Taxonomy" id="1265417"/>
    <lineage>
        <taxon>Eukaryota</taxon>
        <taxon>Metazoa</taxon>
        <taxon>Ecdysozoa</taxon>
        <taxon>Arthropoda</taxon>
        <taxon>Hexapoda</taxon>
        <taxon>Insecta</taxon>
        <taxon>Pterygota</taxon>
        <taxon>Neoptera</taxon>
        <taxon>Endopterygota</taxon>
        <taxon>Coleoptera</taxon>
        <taxon>Polyphaga</taxon>
        <taxon>Cucujiformia</taxon>
        <taxon>Chrysomeloidea</taxon>
        <taxon>Cerambycidae</taxon>
        <taxon>Cerambycinae</taxon>
        <taxon>Callichromatini</taxon>
        <taxon>Aromia</taxon>
    </lineage>
</organism>
<dbReference type="AlphaFoldDB" id="A0AAV8XAJ1"/>
<feature type="region of interest" description="Disordered" evidence="1">
    <location>
        <begin position="1"/>
        <end position="44"/>
    </location>
</feature>
<evidence type="ECO:0000313" key="2">
    <source>
        <dbReference type="EMBL" id="KAJ8935752.1"/>
    </source>
</evidence>
<gene>
    <name evidence="2" type="ORF">NQ318_000578</name>
</gene>
<keyword evidence="3" id="KW-1185">Reference proteome</keyword>
<sequence>MSTSSDRPPIDESTVSKTVIRYQQTGSVKDRSRSGRPKSATNEDKSLEVCASVIENVHTSVRKIAQQTGIGRSSVHKALNGIKNYSLLTLPSLSRCSPMACYNFFVAPKFDKF</sequence>
<comment type="caution">
    <text evidence="2">The sequence shown here is derived from an EMBL/GenBank/DDBJ whole genome shotgun (WGS) entry which is preliminary data.</text>
</comment>
<evidence type="ECO:0000256" key="1">
    <source>
        <dbReference type="SAM" id="MobiDB-lite"/>
    </source>
</evidence>
<protein>
    <recommendedName>
        <fullName evidence="4">HTH iclR-type domain-containing protein</fullName>
    </recommendedName>
</protein>
<feature type="compositionally biased region" description="Polar residues" evidence="1">
    <location>
        <begin position="13"/>
        <end position="27"/>
    </location>
</feature>
<proteinExistence type="predicted"/>
<reference evidence="2" key="1">
    <citation type="journal article" date="2023" name="Insect Mol. Biol.">
        <title>Genome sequencing provides insights into the evolution of gene families encoding plant cell wall-degrading enzymes in longhorned beetles.</title>
        <authorList>
            <person name="Shin N.R."/>
            <person name="Okamura Y."/>
            <person name="Kirsch R."/>
            <person name="Pauchet Y."/>
        </authorList>
    </citation>
    <scope>NUCLEOTIDE SEQUENCE</scope>
    <source>
        <strain evidence="2">AMC_N1</strain>
    </source>
</reference>
<evidence type="ECO:0000313" key="3">
    <source>
        <dbReference type="Proteomes" id="UP001162162"/>
    </source>
</evidence>
<accession>A0AAV8XAJ1</accession>
<name>A0AAV8XAJ1_9CUCU</name>
<evidence type="ECO:0008006" key="4">
    <source>
        <dbReference type="Google" id="ProtNLM"/>
    </source>
</evidence>
<dbReference type="Proteomes" id="UP001162162">
    <property type="component" value="Unassembled WGS sequence"/>
</dbReference>
<dbReference type="EMBL" id="JAPWTK010000838">
    <property type="protein sequence ID" value="KAJ8935752.1"/>
    <property type="molecule type" value="Genomic_DNA"/>
</dbReference>